<protein>
    <submittedName>
        <fullName evidence="3">Uncharacterized protein</fullName>
    </submittedName>
</protein>
<evidence type="ECO:0000256" key="2">
    <source>
        <dbReference type="ARBA" id="ARBA00023295"/>
    </source>
</evidence>
<name>A0A402D5A5_9BACT</name>
<dbReference type="InterPro" id="IPR013785">
    <property type="entry name" value="Aldolase_TIM"/>
</dbReference>
<organism evidence="3 4">
    <name type="scientific">Capsulimonas corticalis</name>
    <dbReference type="NCBI Taxonomy" id="2219043"/>
    <lineage>
        <taxon>Bacteria</taxon>
        <taxon>Bacillati</taxon>
        <taxon>Armatimonadota</taxon>
        <taxon>Armatimonadia</taxon>
        <taxon>Capsulimonadales</taxon>
        <taxon>Capsulimonadaceae</taxon>
        <taxon>Capsulimonas</taxon>
    </lineage>
</organism>
<dbReference type="EMBL" id="AP025739">
    <property type="protein sequence ID" value="BDI32538.1"/>
    <property type="molecule type" value="Genomic_DNA"/>
</dbReference>
<dbReference type="CDD" id="cd14791">
    <property type="entry name" value="GH36"/>
    <property type="match status" value="1"/>
</dbReference>
<dbReference type="AlphaFoldDB" id="A0A402D5A5"/>
<dbReference type="PANTHER" id="PTHR43053:SF3">
    <property type="entry name" value="ALPHA-GALACTOSIDASE C-RELATED"/>
    <property type="match status" value="1"/>
</dbReference>
<dbReference type="PANTHER" id="PTHR43053">
    <property type="entry name" value="GLYCOSIDASE FAMILY 31"/>
    <property type="match status" value="1"/>
</dbReference>
<dbReference type="SUPFAM" id="SSF51445">
    <property type="entry name" value="(Trans)glycosidases"/>
    <property type="match status" value="1"/>
</dbReference>
<keyword evidence="1" id="KW-0378">Hydrolase</keyword>
<evidence type="ECO:0000256" key="1">
    <source>
        <dbReference type="ARBA" id="ARBA00022801"/>
    </source>
</evidence>
<sequence>MPRKIVSEHYFSDTTVRYTQDEDTGWVGLEIFPTVLAGEIVARRQTIRHREDGPWEATNNVDSLVHLKIAGEAYGGMFAQGRTLRNAPGIGDFQFVNQTVVRDARSATITTFLAAQSGLRLEHRLNWRDGEMAAVVATTLINGSDRPVTLEMLTSFSLGNITPFVDDEAPGRLRAHRFRSAWCAEGRLDTQTIEQLQLERCPSGASLQSERFGQVGSMASRGWFPAAAIEDTVAGVTWAANVAWGGSWQMEIFRRDDQICLSGGLADREFGQWMKTIAPGARFETPSAAIACVQGDIDDACHRLTHLGRAAADLQPADEQNLPIIYNEWCTHWGDTTHERVMTLAKKLKGSGVEYFVIDAGWYMAEGERPDAGHGDWIVNPSRFPDLEATGAALRELGFRPGLWFEAETCSPETRIGSRKELMLHRDGVPITVSGRHFLDLTKSEVISHLSERVIGLLERTGFGYVKIDYNETIGVGVDGAEALGEGLRRQTEGTYRFFDAMRERLPDLVIENCASGGNRLEPGLIGRAAMSCFSDAMDLEAPLVAAHVQRLCLPRQMQIWAVVRESHPERRLCYGLAAGFLGRMALGGDVDRLSDAQMSFVVRSLGVYQRSKEVIKHGKNKLHDRANGSWRRPEGWQAVVRLADDGQSALAVVHRFGKGEALLSVPLPAPGEWRIDEQLQSVGNDAEIQTGGLACRLEEEFSACVVRLRRA</sequence>
<dbReference type="GO" id="GO:0016052">
    <property type="term" value="P:carbohydrate catabolic process"/>
    <property type="evidence" value="ECO:0007669"/>
    <property type="project" value="InterPro"/>
</dbReference>
<dbReference type="Proteomes" id="UP000287394">
    <property type="component" value="Chromosome"/>
</dbReference>
<dbReference type="GO" id="GO:0004557">
    <property type="term" value="F:alpha-galactosidase activity"/>
    <property type="evidence" value="ECO:0007669"/>
    <property type="project" value="InterPro"/>
</dbReference>
<keyword evidence="4" id="KW-1185">Reference proteome</keyword>
<dbReference type="Gene3D" id="3.20.20.70">
    <property type="entry name" value="Aldolase class I"/>
    <property type="match status" value="1"/>
</dbReference>
<dbReference type="InterPro" id="IPR017853">
    <property type="entry name" value="GH"/>
</dbReference>
<dbReference type="Gene3D" id="2.70.98.60">
    <property type="entry name" value="alpha-galactosidase from lactobacil brevis"/>
    <property type="match status" value="1"/>
</dbReference>
<evidence type="ECO:0000313" key="3">
    <source>
        <dbReference type="EMBL" id="BDI32538.1"/>
    </source>
</evidence>
<gene>
    <name evidence="3" type="ORF">CCAX7_45890</name>
</gene>
<keyword evidence="2" id="KW-0326">Glycosidase</keyword>
<evidence type="ECO:0000313" key="4">
    <source>
        <dbReference type="Proteomes" id="UP000287394"/>
    </source>
</evidence>
<dbReference type="KEGG" id="ccot:CCAX7_45890"/>
<dbReference type="InterPro" id="IPR002252">
    <property type="entry name" value="Glyco_hydro_36"/>
</dbReference>
<reference evidence="3 4" key="1">
    <citation type="journal article" date="2019" name="Int. J. Syst. Evol. Microbiol.">
        <title>Capsulimonas corticalis gen. nov., sp. nov., an aerobic capsulated bacterium, of a novel bacterial order, Capsulimonadales ord. nov., of the class Armatimonadia of the phylum Armatimonadetes.</title>
        <authorList>
            <person name="Li J."/>
            <person name="Kudo C."/>
            <person name="Tonouchi A."/>
        </authorList>
    </citation>
    <scope>NUCLEOTIDE SEQUENCE [LARGE SCALE GENOMIC DNA]</scope>
    <source>
        <strain evidence="3 4">AX-7</strain>
    </source>
</reference>
<dbReference type="Pfam" id="PF02065">
    <property type="entry name" value="Melibiase"/>
    <property type="match status" value="1"/>
</dbReference>
<proteinExistence type="predicted"/>
<accession>A0A402D5A5</accession>
<dbReference type="PRINTS" id="PR00743">
    <property type="entry name" value="GLHYDRLASE36"/>
</dbReference>
<dbReference type="InterPro" id="IPR038417">
    <property type="entry name" value="Alpga-gal_N_sf"/>
</dbReference>
<dbReference type="InterPro" id="IPR050985">
    <property type="entry name" value="Alpha-glycosidase_related"/>
</dbReference>
<dbReference type="RefSeq" id="WP_165864616.1">
    <property type="nucleotide sequence ID" value="NZ_AP025739.1"/>
</dbReference>